<dbReference type="GeneID" id="54411632"/>
<dbReference type="RefSeq" id="XP_033527521.1">
    <property type="nucleotide sequence ID" value="XM_033671200.1"/>
</dbReference>
<dbReference type="EMBL" id="ML977499">
    <property type="protein sequence ID" value="KAF2133134.1"/>
    <property type="molecule type" value="Genomic_DNA"/>
</dbReference>
<sequence length="588" mass="66393">MSGVEIAGLALAVLPVLVVAIDQIKAQRLNPRRAEFMENLAFEITFLQMSLTKLAKSLSELPNGLREKLLSPQPTQDLEASWKTAEVVRTLHARLGPGHETFFVALAAILECLDGLLERRPLFLSSDETILAPHTYAKLRMIRDGDSTPINSLNSRLRFAFEARQYNQILNRITNNNARLEKIVGWSSDSLFVTPESPKESRTIGSPHIQLRPLMHTLYEALGESWPCDCHGRHEARLCLLQYRDRRRDSMTSDTGGCDNVYFNLLVSLANEGNEPYCRWLESQLCIALHQDLALQPTHGVRFVLDATPSSVDSGVGVEMTTIPSRATATRNRIETLCHTLLQAERSLCSPKLLFDGGCLWHVSSRPSPRSSLPTLTIQAQEVDASLASLLRGDRKLRLKEKRILSVILANSLLHFCESPWLSKKWSKEHISFFVSPGQRDLEIRRPYLSTRFQDIRIEDESDALYRLHPNPAILALGILLLEIELNSPIEHRRGDEDLNADGTPTINTDHFAALRLFEDMSDDLYVNYQQAVSACLNCDFYDEDTMEPSLDNPDFRQAVYKAIVRPLEQELHSAYELTLDDLGLDLV</sequence>
<dbReference type="InterPro" id="IPR056002">
    <property type="entry name" value="DUF7580"/>
</dbReference>
<reference evidence="3" key="1">
    <citation type="journal article" date="2020" name="Stud. Mycol.">
        <title>101 Dothideomycetes genomes: a test case for predicting lifestyles and emergence of pathogens.</title>
        <authorList>
            <person name="Haridas S."/>
            <person name="Albert R."/>
            <person name="Binder M."/>
            <person name="Bloem J."/>
            <person name="Labutti K."/>
            <person name="Salamov A."/>
            <person name="Andreopoulos B."/>
            <person name="Baker S."/>
            <person name="Barry K."/>
            <person name="Bills G."/>
            <person name="Bluhm B."/>
            <person name="Cannon C."/>
            <person name="Castanera R."/>
            <person name="Culley D."/>
            <person name="Daum C."/>
            <person name="Ezra D."/>
            <person name="Gonzalez J."/>
            <person name="Henrissat B."/>
            <person name="Kuo A."/>
            <person name="Liang C."/>
            <person name="Lipzen A."/>
            <person name="Lutzoni F."/>
            <person name="Magnuson J."/>
            <person name="Mondo S."/>
            <person name="Nolan M."/>
            <person name="Ohm R."/>
            <person name="Pangilinan J."/>
            <person name="Park H.-J."/>
            <person name="Ramirez L."/>
            <person name="Alfaro M."/>
            <person name="Sun H."/>
            <person name="Tritt A."/>
            <person name="Yoshinaga Y."/>
            <person name="Zwiers L.-H."/>
            <person name="Turgeon B."/>
            <person name="Goodwin S."/>
            <person name="Spatafora J."/>
            <person name="Crous P."/>
            <person name="Grigoriev I."/>
        </authorList>
    </citation>
    <scope>NUCLEOTIDE SEQUENCE</scope>
    <source>
        <strain evidence="3">CBS 119687</strain>
    </source>
</reference>
<keyword evidence="1" id="KW-0732">Signal</keyword>
<evidence type="ECO:0000313" key="4">
    <source>
        <dbReference type="Proteomes" id="UP000799771"/>
    </source>
</evidence>
<dbReference type="Proteomes" id="UP000799771">
    <property type="component" value="Unassembled WGS sequence"/>
</dbReference>
<dbReference type="OrthoDB" id="3565018at2759"/>
<name>A0A6A6AQA7_9PLEO</name>
<feature type="domain" description="DUF7580" evidence="2">
    <location>
        <begin position="210"/>
        <end position="574"/>
    </location>
</feature>
<dbReference type="PANTHER" id="PTHR35186">
    <property type="entry name" value="ANK_REP_REGION DOMAIN-CONTAINING PROTEIN"/>
    <property type="match status" value="1"/>
</dbReference>
<protein>
    <recommendedName>
        <fullName evidence="2">DUF7580 domain-containing protein</fullName>
    </recommendedName>
</protein>
<feature type="chain" id="PRO_5025424890" description="DUF7580 domain-containing protein" evidence="1">
    <location>
        <begin position="27"/>
        <end position="588"/>
    </location>
</feature>
<evidence type="ECO:0000256" key="1">
    <source>
        <dbReference type="SAM" id="SignalP"/>
    </source>
</evidence>
<dbReference type="AlphaFoldDB" id="A0A6A6AQA7"/>
<feature type="signal peptide" evidence="1">
    <location>
        <begin position="1"/>
        <end position="26"/>
    </location>
</feature>
<keyword evidence="4" id="KW-1185">Reference proteome</keyword>
<dbReference type="Pfam" id="PF24476">
    <property type="entry name" value="DUF7580"/>
    <property type="match status" value="1"/>
</dbReference>
<evidence type="ECO:0000313" key="3">
    <source>
        <dbReference type="EMBL" id="KAF2133134.1"/>
    </source>
</evidence>
<accession>A0A6A6AQA7</accession>
<gene>
    <name evidence="3" type="ORF">P153DRAFT_392987</name>
</gene>
<dbReference type="PANTHER" id="PTHR35186:SF4">
    <property type="entry name" value="PRION-INHIBITION AND PROPAGATION HELO DOMAIN-CONTAINING PROTEIN"/>
    <property type="match status" value="1"/>
</dbReference>
<proteinExistence type="predicted"/>
<evidence type="ECO:0000259" key="2">
    <source>
        <dbReference type="Pfam" id="PF24476"/>
    </source>
</evidence>
<organism evidence="3 4">
    <name type="scientific">Dothidotthia symphoricarpi CBS 119687</name>
    <dbReference type="NCBI Taxonomy" id="1392245"/>
    <lineage>
        <taxon>Eukaryota</taxon>
        <taxon>Fungi</taxon>
        <taxon>Dikarya</taxon>
        <taxon>Ascomycota</taxon>
        <taxon>Pezizomycotina</taxon>
        <taxon>Dothideomycetes</taxon>
        <taxon>Pleosporomycetidae</taxon>
        <taxon>Pleosporales</taxon>
        <taxon>Dothidotthiaceae</taxon>
        <taxon>Dothidotthia</taxon>
    </lineage>
</organism>